<dbReference type="AlphaFoldDB" id="A0A425DCL2"/>
<organism evidence="2 3">
    <name type="scientific">Aphanomyces astaci</name>
    <name type="common">Crayfish plague agent</name>
    <dbReference type="NCBI Taxonomy" id="112090"/>
    <lineage>
        <taxon>Eukaryota</taxon>
        <taxon>Sar</taxon>
        <taxon>Stramenopiles</taxon>
        <taxon>Oomycota</taxon>
        <taxon>Saprolegniomycetes</taxon>
        <taxon>Saprolegniales</taxon>
        <taxon>Verrucalvaceae</taxon>
        <taxon>Aphanomyces</taxon>
    </lineage>
</organism>
<gene>
    <name evidence="2" type="ORF">B5M09_005909</name>
</gene>
<dbReference type="PANTHER" id="PTHR14336">
    <property type="entry name" value="TANDEM PH DOMAIN CONTAINING PROTEIN"/>
    <property type="match status" value="1"/>
</dbReference>
<proteinExistence type="predicted"/>
<evidence type="ECO:0000313" key="3">
    <source>
        <dbReference type="Proteomes" id="UP000284702"/>
    </source>
</evidence>
<dbReference type="InterPro" id="IPR011993">
    <property type="entry name" value="PH-like_dom_sf"/>
</dbReference>
<keyword evidence="3" id="KW-1185">Reference proteome</keyword>
<comment type="caution">
    <text evidence="2">The sequence shown here is derived from an EMBL/GenBank/DDBJ whole genome shotgun (WGS) entry which is preliminary data.</text>
</comment>
<dbReference type="PANTHER" id="PTHR14336:SF8">
    <property type="entry name" value="PROTEIN OPY1"/>
    <property type="match status" value="1"/>
</dbReference>
<dbReference type="PROSITE" id="PS50003">
    <property type="entry name" value="PH_DOMAIN"/>
    <property type="match status" value="1"/>
</dbReference>
<dbReference type="EMBL" id="MZMZ02002178">
    <property type="protein sequence ID" value="RQM27006.1"/>
    <property type="molecule type" value="Genomic_DNA"/>
</dbReference>
<sequence length="165" mass="18778">MGSDSKRQIFGSVGYSFHLEIGRGDAMSIINLDDNVKQGVLYKRGAGGFLKRKNWKRRYFQLNDGELRYYDTTSGVQKGVVRLSTNDFVEIMPRDCYKTGTSASTEWRLAVNTPSRRFFLSASTEYDMYQWADAITRALPASRRKACANDGHTARPRMCATIYCK</sequence>
<dbReference type="InterPro" id="IPR001849">
    <property type="entry name" value="PH_domain"/>
</dbReference>
<feature type="domain" description="PH" evidence="1">
    <location>
        <begin position="34"/>
        <end position="140"/>
    </location>
</feature>
<dbReference type="SMART" id="SM00233">
    <property type="entry name" value="PH"/>
    <property type="match status" value="1"/>
</dbReference>
<evidence type="ECO:0000259" key="1">
    <source>
        <dbReference type="PROSITE" id="PS50003"/>
    </source>
</evidence>
<reference evidence="2" key="1">
    <citation type="submission" date="2018-07" db="EMBL/GenBank/DDBJ databases">
        <title>Annotation of Aphanomyces astaci genome assembly.</title>
        <authorList>
            <person name="Studholme D.J."/>
        </authorList>
    </citation>
    <scope>NUCLEOTIDE SEQUENCE [LARGE SCALE GENOMIC DNA]</scope>
    <source>
        <strain evidence="2">Pc</strain>
    </source>
</reference>
<dbReference type="Gene3D" id="2.30.29.30">
    <property type="entry name" value="Pleckstrin-homology domain (PH domain)/Phosphotyrosine-binding domain (PTB)"/>
    <property type="match status" value="1"/>
</dbReference>
<protein>
    <recommendedName>
        <fullName evidence="1">PH domain-containing protein</fullName>
    </recommendedName>
</protein>
<name>A0A425DCL2_APHAT</name>
<evidence type="ECO:0000313" key="2">
    <source>
        <dbReference type="EMBL" id="RQM27006.1"/>
    </source>
</evidence>
<dbReference type="SUPFAM" id="SSF50729">
    <property type="entry name" value="PH domain-like"/>
    <property type="match status" value="1"/>
</dbReference>
<accession>A0A425DCL2</accession>
<dbReference type="VEuPathDB" id="FungiDB:H257_16760"/>
<dbReference type="InterPro" id="IPR051707">
    <property type="entry name" value="PI-Interact_SigTrans_Reg"/>
</dbReference>
<dbReference type="Proteomes" id="UP000284702">
    <property type="component" value="Unassembled WGS sequence"/>
</dbReference>
<dbReference type="Pfam" id="PF00169">
    <property type="entry name" value="PH"/>
    <property type="match status" value="1"/>
</dbReference>